<evidence type="ECO:0000256" key="7">
    <source>
        <dbReference type="ARBA" id="ARBA00023136"/>
    </source>
</evidence>
<accession>A0AA35LDD8</accession>
<gene>
    <name evidence="9" type="ORF">PODLI_1B002363</name>
</gene>
<keyword evidence="3 8" id="KW-0328">Glycosyltransferase</keyword>
<dbReference type="Proteomes" id="UP001178461">
    <property type="component" value="Chromosome Z"/>
</dbReference>
<evidence type="ECO:0000256" key="5">
    <source>
        <dbReference type="ARBA" id="ARBA00022692"/>
    </source>
</evidence>
<protein>
    <recommendedName>
        <fullName evidence="8">Glycosyltransferase family 92 protein</fullName>
        <ecNumber evidence="8">2.4.1.-</ecNumber>
    </recommendedName>
</protein>
<evidence type="ECO:0000256" key="8">
    <source>
        <dbReference type="RuleBase" id="RU366017"/>
    </source>
</evidence>
<dbReference type="EMBL" id="OX395140">
    <property type="protein sequence ID" value="CAI5794301.1"/>
    <property type="molecule type" value="Genomic_DNA"/>
</dbReference>
<name>A0AA35LDD8_9SAUR</name>
<evidence type="ECO:0000256" key="2">
    <source>
        <dbReference type="ARBA" id="ARBA00007647"/>
    </source>
</evidence>
<reference evidence="9" key="1">
    <citation type="submission" date="2022-12" db="EMBL/GenBank/DDBJ databases">
        <authorList>
            <person name="Alioto T."/>
            <person name="Alioto T."/>
            <person name="Gomez Garrido J."/>
        </authorList>
    </citation>
    <scope>NUCLEOTIDE SEQUENCE</scope>
</reference>
<evidence type="ECO:0000313" key="10">
    <source>
        <dbReference type="Proteomes" id="UP001178461"/>
    </source>
</evidence>
<evidence type="ECO:0000256" key="3">
    <source>
        <dbReference type="ARBA" id="ARBA00022676"/>
    </source>
</evidence>
<dbReference type="GO" id="GO:0016020">
    <property type="term" value="C:membrane"/>
    <property type="evidence" value="ECO:0007669"/>
    <property type="project" value="UniProtKB-SubCell"/>
</dbReference>
<sequence length="441" mass="50772">MMFRFRRRTFLATGVCLVALASILTLSYYRIQKYALLPKLVAQKEKDLCKGWVTNNSISALSDNRSFIITPYFDDRVGKQTRVIGIVHHKEVKDHYCWFCCPAEDVAFISKAAIEFHLDRFGFPYVVTDLICLEPSHCEPRYMALQSSGEGSDSGMSPRFEIKNRQRQSTLVDFTVCISTMFGDYNNILQFVQSMEMYKLLGVQKVVIYKNSCSQLMEKVLQFYVVEGTVEVVPWPITSYLSVSNEWHFTNDGTKIGYYGQIAALNDCVYRNMYRSRYVLLNDIDEIILPVQHMDWKTLMQNLEKQNPEIGIFLFENHVFPNNVFTFPPVHVPHSWNMVPGVNILQHVLRAPNKKEVINPRKMIVDPRKVVQTSVHSVLQGIGGSVEVPADVAIVFHCRSPLQPDLPRESLIKDTILWRYNTSLIGRVNKVLQKIPFEVVK</sequence>
<comment type="similarity">
    <text evidence="2 8">Belongs to the glycosyltransferase 92 family.</text>
</comment>
<evidence type="ECO:0000256" key="6">
    <source>
        <dbReference type="ARBA" id="ARBA00022989"/>
    </source>
</evidence>
<dbReference type="EC" id="2.4.1.-" evidence="8"/>
<evidence type="ECO:0000256" key="4">
    <source>
        <dbReference type="ARBA" id="ARBA00022679"/>
    </source>
</evidence>
<proteinExistence type="inferred from homology"/>
<dbReference type="GO" id="GO:0016757">
    <property type="term" value="F:glycosyltransferase activity"/>
    <property type="evidence" value="ECO:0007669"/>
    <property type="project" value="UniProtKB-UniRule"/>
</dbReference>
<dbReference type="PANTHER" id="PTHR21461">
    <property type="entry name" value="GLYCOSYLTRANSFERASE FAMILY 92 PROTEIN"/>
    <property type="match status" value="1"/>
</dbReference>
<keyword evidence="6" id="KW-1133">Transmembrane helix</keyword>
<comment type="subcellular location">
    <subcellularLocation>
        <location evidence="1">Membrane</location>
        <topology evidence="1">Single-pass membrane protein</topology>
    </subcellularLocation>
</comment>
<dbReference type="InterPro" id="IPR008166">
    <property type="entry name" value="Glyco_transf_92"/>
</dbReference>
<evidence type="ECO:0000313" key="9">
    <source>
        <dbReference type="EMBL" id="CAI5794301.1"/>
    </source>
</evidence>
<evidence type="ECO:0000256" key="1">
    <source>
        <dbReference type="ARBA" id="ARBA00004167"/>
    </source>
</evidence>
<dbReference type="PANTHER" id="PTHR21461:SF69">
    <property type="entry name" value="GLYCOSYLTRANSFERASE FAMILY 92 PROTEIN"/>
    <property type="match status" value="1"/>
</dbReference>
<keyword evidence="10" id="KW-1185">Reference proteome</keyword>
<keyword evidence="4 8" id="KW-0808">Transferase</keyword>
<keyword evidence="5" id="KW-0812">Transmembrane</keyword>
<organism evidence="9 10">
    <name type="scientific">Podarcis lilfordi</name>
    <name type="common">Lilford's wall lizard</name>
    <dbReference type="NCBI Taxonomy" id="74358"/>
    <lineage>
        <taxon>Eukaryota</taxon>
        <taxon>Metazoa</taxon>
        <taxon>Chordata</taxon>
        <taxon>Craniata</taxon>
        <taxon>Vertebrata</taxon>
        <taxon>Euteleostomi</taxon>
        <taxon>Lepidosauria</taxon>
        <taxon>Squamata</taxon>
        <taxon>Bifurcata</taxon>
        <taxon>Unidentata</taxon>
        <taxon>Episquamata</taxon>
        <taxon>Laterata</taxon>
        <taxon>Lacertibaenia</taxon>
        <taxon>Lacertidae</taxon>
        <taxon>Podarcis</taxon>
    </lineage>
</organism>
<dbReference type="GO" id="GO:0005737">
    <property type="term" value="C:cytoplasm"/>
    <property type="evidence" value="ECO:0007669"/>
    <property type="project" value="TreeGrafter"/>
</dbReference>
<keyword evidence="7" id="KW-0472">Membrane</keyword>
<dbReference type="AlphaFoldDB" id="A0AA35LDD8"/>
<dbReference type="Pfam" id="PF01697">
    <property type="entry name" value="Glyco_transf_92"/>
    <property type="match status" value="1"/>
</dbReference>